<dbReference type="InterPro" id="IPR051207">
    <property type="entry name" value="ComplexI_NDUFA9_subunit"/>
</dbReference>
<dbReference type="PANTHER" id="PTHR12126:SF11">
    <property type="entry name" value="NADH DEHYDROGENASE [UBIQUINONE] 1 ALPHA SUBCOMPLEX SUBUNIT 9, MITOCHONDRIAL"/>
    <property type="match status" value="1"/>
</dbReference>
<name>A0ABD5VFY0_9EURY</name>
<dbReference type="InterPro" id="IPR036291">
    <property type="entry name" value="NAD(P)-bd_dom_sf"/>
</dbReference>
<keyword evidence="3" id="KW-1185">Reference proteome</keyword>
<dbReference type="Pfam" id="PF13460">
    <property type="entry name" value="NAD_binding_10"/>
    <property type="match status" value="1"/>
</dbReference>
<dbReference type="InterPro" id="IPR016040">
    <property type="entry name" value="NAD(P)-bd_dom"/>
</dbReference>
<dbReference type="EMBL" id="JBHSXN010000002">
    <property type="protein sequence ID" value="MFC6953413.1"/>
    <property type="molecule type" value="Genomic_DNA"/>
</dbReference>
<comment type="caution">
    <text evidence="2">The sequence shown here is derived from an EMBL/GenBank/DDBJ whole genome shotgun (WGS) entry which is preliminary data.</text>
</comment>
<evidence type="ECO:0000259" key="1">
    <source>
        <dbReference type="Pfam" id="PF13460"/>
    </source>
</evidence>
<dbReference type="PANTHER" id="PTHR12126">
    <property type="entry name" value="NADH-UBIQUINONE OXIDOREDUCTASE 39 KDA SUBUNIT-RELATED"/>
    <property type="match status" value="1"/>
</dbReference>
<gene>
    <name evidence="2" type="ORF">ACFQGB_11115</name>
</gene>
<feature type="domain" description="NAD(P)-binding" evidence="1">
    <location>
        <begin position="8"/>
        <end position="144"/>
    </location>
</feature>
<evidence type="ECO:0000313" key="3">
    <source>
        <dbReference type="Proteomes" id="UP001596395"/>
    </source>
</evidence>
<dbReference type="Gene3D" id="3.40.50.720">
    <property type="entry name" value="NAD(P)-binding Rossmann-like Domain"/>
    <property type="match status" value="1"/>
</dbReference>
<protein>
    <submittedName>
        <fullName evidence="2">SDR family oxidoreductase</fullName>
    </submittedName>
</protein>
<dbReference type="SUPFAM" id="SSF51735">
    <property type="entry name" value="NAD(P)-binding Rossmann-fold domains"/>
    <property type="match status" value="1"/>
</dbReference>
<accession>A0ABD5VFY0</accession>
<organism evidence="2 3">
    <name type="scientific">Halorubellus litoreus</name>
    <dbReference type="NCBI Taxonomy" id="755308"/>
    <lineage>
        <taxon>Archaea</taxon>
        <taxon>Methanobacteriati</taxon>
        <taxon>Methanobacteriota</taxon>
        <taxon>Stenosarchaea group</taxon>
        <taxon>Halobacteria</taxon>
        <taxon>Halobacteriales</taxon>
        <taxon>Halorubellaceae</taxon>
        <taxon>Halorubellus</taxon>
    </lineage>
</organism>
<dbReference type="AlphaFoldDB" id="A0ABD5VFY0"/>
<evidence type="ECO:0000313" key="2">
    <source>
        <dbReference type="EMBL" id="MFC6953413.1"/>
    </source>
</evidence>
<dbReference type="Proteomes" id="UP001596395">
    <property type="component" value="Unassembled WGS sequence"/>
</dbReference>
<proteinExistence type="predicted"/>
<dbReference type="RefSeq" id="WP_336350372.1">
    <property type="nucleotide sequence ID" value="NZ_JAZAQL010000002.1"/>
</dbReference>
<sequence>MGRILVTGATGTLGNALLPRLRDAGHAVRAASRTPDAAARTDSTDAEWMELDLVDGTGVERAVADVDVVVHAASAPTGDAEAVDVDGTRRLLDAAETAGVDHVVYPSIVGIEDVPLSYYEHKLAAERVVESGSVPSTIVRATQFHQFLDRLLGPLRWLPVWPLPTDFRMQPVDARVVADELVAHADAAPRGRTDAVCGPDVLDLREIATAYRDAHGYRRPILRLPVPGATATAFRDGHATLPAAASDTTTWREYLAETTDATPDRARRTASAST</sequence>
<reference evidence="2 3" key="1">
    <citation type="journal article" date="2019" name="Int. J. Syst. Evol. Microbiol.">
        <title>The Global Catalogue of Microorganisms (GCM) 10K type strain sequencing project: providing services to taxonomists for standard genome sequencing and annotation.</title>
        <authorList>
            <consortium name="The Broad Institute Genomics Platform"/>
            <consortium name="The Broad Institute Genome Sequencing Center for Infectious Disease"/>
            <person name="Wu L."/>
            <person name="Ma J."/>
        </authorList>
    </citation>
    <scope>NUCLEOTIDE SEQUENCE [LARGE SCALE GENOMIC DNA]</scope>
    <source>
        <strain evidence="2 3">GX26</strain>
    </source>
</reference>